<evidence type="ECO:0000259" key="8">
    <source>
        <dbReference type="PROSITE" id="PS51379"/>
    </source>
</evidence>
<dbReference type="GO" id="GO:0020037">
    <property type="term" value="F:heme binding"/>
    <property type="evidence" value="ECO:0007669"/>
    <property type="project" value="InterPro"/>
</dbReference>
<keyword evidence="7" id="KW-0411">Iron-sulfur</keyword>
<evidence type="ECO:0000313" key="11">
    <source>
        <dbReference type="Proteomes" id="UP000033052"/>
    </source>
</evidence>
<keyword evidence="6" id="KW-0408">Iron</keyword>
<proteinExistence type="inferred from homology"/>
<dbReference type="Gene3D" id="3.30.70.3340">
    <property type="match status" value="1"/>
</dbReference>
<accession>A0A7X5P749</accession>
<dbReference type="Proteomes" id="UP000033052">
    <property type="component" value="Chromosome"/>
</dbReference>
<dbReference type="PANTHER" id="PTHR11493">
    <property type="entry name" value="SULFITE REDUCTASE [NADPH] SUBUNIT BETA-RELATED"/>
    <property type="match status" value="1"/>
</dbReference>
<reference evidence="9 11" key="2">
    <citation type="journal article" date="2015" name="PLoS ONE">
        <title>A universal mariner transposon system for forward genetic studies in the genus clostridium.</title>
        <authorList>
            <person name="Zhang Y."/>
            <person name="Grosse-Honebrink A."/>
            <person name="Minton N.P."/>
        </authorList>
    </citation>
    <scope>NUCLEOTIDE SEQUENCE [LARGE SCALE GENOMIC DNA]</scope>
    <source>
        <strain evidence="9 11">NCIMB 10696</strain>
    </source>
</reference>
<evidence type="ECO:0000256" key="3">
    <source>
        <dbReference type="ARBA" id="ARBA00022617"/>
    </source>
</evidence>
<dbReference type="AlphaFoldDB" id="A0A7X5P749"/>
<dbReference type="GO" id="GO:0009337">
    <property type="term" value="C:sulfite reductase complex (NADPH)"/>
    <property type="evidence" value="ECO:0007669"/>
    <property type="project" value="TreeGrafter"/>
</dbReference>
<evidence type="ECO:0000313" key="9">
    <source>
        <dbReference type="EMBL" id="AKC62488.1"/>
    </source>
</evidence>
<evidence type="ECO:0000313" key="10">
    <source>
        <dbReference type="EMBL" id="NFR60580.1"/>
    </source>
</evidence>
<dbReference type="EMBL" id="SXCS01000002">
    <property type="protein sequence ID" value="NFR60580.1"/>
    <property type="molecule type" value="Genomic_DNA"/>
</dbReference>
<evidence type="ECO:0000256" key="7">
    <source>
        <dbReference type="ARBA" id="ARBA00023014"/>
    </source>
</evidence>
<dbReference type="SUPFAM" id="SSF55124">
    <property type="entry name" value="Nitrite/Sulfite reductase N-terminal domain-like"/>
    <property type="match status" value="1"/>
</dbReference>
<keyword evidence="2" id="KW-0004">4Fe-4S</keyword>
<dbReference type="Proteomes" id="UP000486601">
    <property type="component" value="Unassembled WGS sequence"/>
</dbReference>
<dbReference type="SUPFAM" id="SSF54862">
    <property type="entry name" value="4Fe-4S ferredoxins"/>
    <property type="match status" value="1"/>
</dbReference>
<dbReference type="EMBL" id="CP009225">
    <property type="protein sequence ID" value="AKC62488.1"/>
    <property type="molecule type" value="Genomic_DNA"/>
</dbReference>
<dbReference type="Gene3D" id="3.30.413.10">
    <property type="entry name" value="Sulfite Reductase Hemoprotein, domain 1"/>
    <property type="match status" value="1"/>
</dbReference>
<dbReference type="PROSITE" id="PS00365">
    <property type="entry name" value="NIR_SIR"/>
    <property type="match status" value="1"/>
</dbReference>
<dbReference type="Pfam" id="PF03460">
    <property type="entry name" value="NIR_SIR_ferr"/>
    <property type="match status" value="1"/>
</dbReference>
<keyword evidence="3" id="KW-0349">Heme</keyword>
<keyword evidence="5" id="KW-0560">Oxidoreductase</keyword>
<dbReference type="Gene3D" id="3.30.70.20">
    <property type="match status" value="1"/>
</dbReference>
<dbReference type="InterPro" id="IPR036136">
    <property type="entry name" value="Nit/Sulf_reduc_fer-like_dom_sf"/>
</dbReference>
<comment type="similarity">
    <text evidence="1">Belongs to the nitrite and sulfite reductase 4Fe-4S domain family.</text>
</comment>
<dbReference type="InterPro" id="IPR017900">
    <property type="entry name" value="4Fe4S_Fe_S_CS"/>
</dbReference>
<name>A0A7X5P749_CLOSG</name>
<dbReference type="InterPro" id="IPR005117">
    <property type="entry name" value="NiRdtase/SiRdtase_haem-b_fer"/>
</dbReference>
<dbReference type="PANTHER" id="PTHR11493:SF54">
    <property type="entry name" value="ANAEROBIC SULFITE REDUCTASE SUBUNIT C"/>
    <property type="match status" value="1"/>
</dbReference>
<sequence length="287" mass="32156">MKMISKNEIAKLKGEGFLAQKQEGYFSVRILSRAGNFTSKQIIKLAEIADNYGKGYLGVTTRLATEIPWIKYEDIEAVKKEIVSSGMSHGGTGKRVRPLVSCKGTVCVHGLYDTQKLCGELHDKYFGYELPSKFKITLVGCPNNCAKASINDIGIMGQAYVEFNKEKCKACGICTKSCRQKAVIVENKKIVYKRDLCVNCGKCAIVCPFGAMTIKEQGLQVYLGGRFGREYRIGNRLKGLYKEEEIPDLVQRIFDVYSEMANPGERLAKMIERIGFERVEEAILLQK</sequence>
<protein>
    <submittedName>
        <fullName evidence="10">(4Fe-4S)-binding protein</fullName>
    </submittedName>
    <submittedName>
        <fullName evidence="9">Sulfite/nitrite reductase family protein</fullName>
    </submittedName>
</protein>
<keyword evidence="4" id="KW-0479">Metal-binding</keyword>
<dbReference type="GeneID" id="92938473"/>
<evidence type="ECO:0000313" key="12">
    <source>
        <dbReference type="Proteomes" id="UP000486601"/>
    </source>
</evidence>
<reference evidence="10 12" key="3">
    <citation type="submission" date="2019-04" db="EMBL/GenBank/DDBJ databases">
        <title>Genome sequencing of Clostridium botulinum Groups I-IV and Clostridium butyricum.</title>
        <authorList>
            <person name="Brunt J."/>
            <person name="Van Vliet A.H.M."/>
            <person name="Stringer S.C."/>
            <person name="Carter A.T."/>
            <person name="Peck M.W."/>
        </authorList>
    </citation>
    <scope>NUCLEOTIDE SEQUENCE [LARGE SCALE GENOMIC DNA]</scope>
    <source>
        <strain evidence="10 12">IFR 18/108</strain>
    </source>
</reference>
<dbReference type="GO" id="GO:0016002">
    <property type="term" value="F:sulfite reductase activity"/>
    <property type="evidence" value="ECO:0007669"/>
    <property type="project" value="TreeGrafter"/>
</dbReference>
<feature type="domain" description="4Fe-4S ferredoxin-type" evidence="8">
    <location>
        <begin position="188"/>
        <end position="217"/>
    </location>
</feature>
<dbReference type="FunFam" id="3.30.70.3340:FF:000004">
    <property type="entry name" value="Anaerobic sulfite reductase subunit C"/>
    <property type="match status" value="1"/>
</dbReference>
<gene>
    <name evidence="9" type="ORF">CLSPO_c17680</name>
    <name evidence="10" type="ORF">FDF70_03495</name>
</gene>
<dbReference type="Pfam" id="PF01077">
    <property type="entry name" value="NIR_SIR"/>
    <property type="match status" value="1"/>
</dbReference>
<evidence type="ECO:0000256" key="4">
    <source>
        <dbReference type="ARBA" id="ARBA00022723"/>
    </source>
</evidence>
<dbReference type="PROSITE" id="PS51379">
    <property type="entry name" value="4FE4S_FER_2"/>
    <property type="match status" value="2"/>
</dbReference>
<reference evidence="9" key="1">
    <citation type="submission" date="2014-08" db="EMBL/GenBank/DDBJ databases">
        <authorList>
            <person name="Kubiak A."/>
            <person name="Poehlein A."/>
            <person name="Daniel R."/>
            <person name="Minton N.P."/>
        </authorList>
    </citation>
    <scope>NUCLEOTIDE SEQUENCE</scope>
    <source>
        <strain evidence="9">NCIMB 10696</strain>
    </source>
</reference>
<dbReference type="GO" id="GO:0046872">
    <property type="term" value="F:metal ion binding"/>
    <property type="evidence" value="ECO:0007669"/>
    <property type="project" value="UniProtKB-KW"/>
</dbReference>
<dbReference type="GO" id="GO:0050311">
    <property type="term" value="F:sulfite reductase (ferredoxin) activity"/>
    <property type="evidence" value="ECO:0007669"/>
    <property type="project" value="TreeGrafter"/>
</dbReference>
<evidence type="ECO:0000256" key="2">
    <source>
        <dbReference type="ARBA" id="ARBA00022485"/>
    </source>
</evidence>
<evidence type="ECO:0000256" key="6">
    <source>
        <dbReference type="ARBA" id="ARBA00023004"/>
    </source>
</evidence>
<dbReference type="InterPro" id="IPR045169">
    <property type="entry name" value="NO2/SO3_Rdtase_4Fe4S_prot"/>
</dbReference>
<dbReference type="RefSeq" id="WP_033059504.1">
    <property type="nucleotide sequence ID" value="NZ_CP009225.1"/>
</dbReference>
<dbReference type="InterPro" id="IPR045854">
    <property type="entry name" value="NO2/SO3_Rdtase_4Fe4S_sf"/>
</dbReference>
<evidence type="ECO:0000256" key="5">
    <source>
        <dbReference type="ARBA" id="ARBA00023002"/>
    </source>
</evidence>
<dbReference type="InterPro" id="IPR006066">
    <property type="entry name" value="NO2/SO3_Rdtase_FeS/sirohaem_BS"/>
</dbReference>
<dbReference type="GO" id="GO:0051539">
    <property type="term" value="F:4 iron, 4 sulfur cluster binding"/>
    <property type="evidence" value="ECO:0007669"/>
    <property type="project" value="UniProtKB-KW"/>
</dbReference>
<dbReference type="InterPro" id="IPR006067">
    <property type="entry name" value="NO2/SO3_Rdtase_4Fe4S_dom"/>
</dbReference>
<feature type="domain" description="4Fe-4S ferredoxin-type" evidence="8">
    <location>
        <begin position="159"/>
        <end position="187"/>
    </location>
</feature>
<evidence type="ECO:0000256" key="1">
    <source>
        <dbReference type="ARBA" id="ARBA00010429"/>
    </source>
</evidence>
<dbReference type="InterPro" id="IPR017896">
    <property type="entry name" value="4Fe4S_Fe-S-bd"/>
</dbReference>
<dbReference type="KEGG" id="cld:CLSPO_c17680"/>
<dbReference type="SUPFAM" id="SSF56014">
    <property type="entry name" value="Nitrite and sulphite reductase 4Fe-4S domain-like"/>
    <property type="match status" value="1"/>
</dbReference>
<dbReference type="PROSITE" id="PS00198">
    <property type="entry name" value="4FE4S_FER_1"/>
    <property type="match status" value="1"/>
</dbReference>
<organism evidence="10 12">
    <name type="scientific">Clostridium sporogenes</name>
    <dbReference type="NCBI Taxonomy" id="1509"/>
    <lineage>
        <taxon>Bacteria</taxon>
        <taxon>Bacillati</taxon>
        <taxon>Bacillota</taxon>
        <taxon>Clostridia</taxon>
        <taxon>Eubacteriales</taxon>
        <taxon>Clostridiaceae</taxon>
        <taxon>Clostridium</taxon>
    </lineage>
</organism>
<dbReference type="GO" id="GO:0000103">
    <property type="term" value="P:sulfate assimilation"/>
    <property type="evidence" value="ECO:0007669"/>
    <property type="project" value="TreeGrafter"/>
</dbReference>
<dbReference type="Pfam" id="PF00037">
    <property type="entry name" value="Fer4"/>
    <property type="match status" value="1"/>
</dbReference>